<organism evidence="1">
    <name type="scientific">bioreactor metagenome</name>
    <dbReference type="NCBI Taxonomy" id="1076179"/>
    <lineage>
        <taxon>unclassified sequences</taxon>
        <taxon>metagenomes</taxon>
        <taxon>ecological metagenomes</taxon>
    </lineage>
</organism>
<dbReference type="AlphaFoldDB" id="A0A644VYL3"/>
<name>A0A644VYL3_9ZZZZ</name>
<comment type="caution">
    <text evidence="1">The sequence shown here is derived from an EMBL/GenBank/DDBJ whole genome shotgun (WGS) entry which is preliminary data.</text>
</comment>
<reference evidence="1" key="1">
    <citation type="submission" date="2019-08" db="EMBL/GenBank/DDBJ databases">
        <authorList>
            <person name="Kucharzyk K."/>
            <person name="Murdoch R.W."/>
            <person name="Higgins S."/>
            <person name="Loffler F."/>
        </authorList>
    </citation>
    <scope>NUCLEOTIDE SEQUENCE</scope>
</reference>
<sequence>MSKTACGNATLQKYGPEYYRAIGRLGGRPRYQNIEQVRAASPVLNEGVWYGEDKSLKNLKRLYAERSARQCLNK</sequence>
<dbReference type="EMBL" id="VSSQ01000513">
    <property type="protein sequence ID" value="MPL96511.1"/>
    <property type="molecule type" value="Genomic_DNA"/>
</dbReference>
<proteinExistence type="predicted"/>
<evidence type="ECO:0000313" key="1">
    <source>
        <dbReference type="EMBL" id="MPL96511.1"/>
    </source>
</evidence>
<accession>A0A644VYL3</accession>
<protein>
    <submittedName>
        <fullName evidence="1">Uncharacterized protein</fullName>
    </submittedName>
</protein>
<gene>
    <name evidence="1" type="ORF">SDC9_42693</name>
</gene>